<name>A0A8T2VGN1_CERRI</name>
<comment type="caution">
    <text evidence="3">The sequence shown here is derived from an EMBL/GenBank/DDBJ whole genome shotgun (WGS) entry which is preliminary data.</text>
</comment>
<dbReference type="Pfam" id="PF01607">
    <property type="entry name" value="CBM_14"/>
    <property type="match status" value="1"/>
</dbReference>
<evidence type="ECO:0000313" key="4">
    <source>
        <dbReference type="Proteomes" id="UP000825935"/>
    </source>
</evidence>
<feature type="signal peptide" evidence="1">
    <location>
        <begin position="1"/>
        <end position="32"/>
    </location>
</feature>
<dbReference type="AlphaFoldDB" id="A0A8T2VGN1"/>
<protein>
    <recommendedName>
        <fullName evidence="2">Chitin-binding type-2 domain-containing protein</fullName>
    </recommendedName>
</protein>
<keyword evidence="1" id="KW-0732">Signal</keyword>
<sequence>MEAGRLNCASASIVLVMVIMEYLSMLSKGCNGMSTNLQHNDGAARNTSSTFCAGKDDGAYANPNSCSSFWVCWDDGREGSLLLCPPNTLWNVERVSCTALAHNVSNNSPVSNRTPSYNTLRLTNISNAINSTFKVNSSTSSFPSCFDLASPSAVLLNLPIWNWDGRLHCYGYGCQRRLNSNSKEPQRFSIGVPCEAAQQLLAIAERSKEAWIPVPRYAGAKVIPHTGRGQHWKIRFDEIAHGEDDGHHIMENRLKASIIDYSEVERVVNGWPIRGMKNAVQIVMEGPINEGSTCYYSVQMESSQMNATLRGAFVRDLLKLQATKATRGSSRLMNKRTQASMQLQAGGFNLDDDPIVHKIRHHHHGHGNIESCLTSIPWAGLFVTAVCYASNAGGGLQSMSLCGSDLPYHDLLTVAKCFSSILGIGSELGL</sequence>
<organism evidence="3 4">
    <name type="scientific">Ceratopteris richardii</name>
    <name type="common">Triangle waterfern</name>
    <dbReference type="NCBI Taxonomy" id="49495"/>
    <lineage>
        <taxon>Eukaryota</taxon>
        <taxon>Viridiplantae</taxon>
        <taxon>Streptophyta</taxon>
        <taxon>Embryophyta</taxon>
        <taxon>Tracheophyta</taxon>
        <taxon>Polypodiopsida</taxon>
        <taxon>Polypodiidae</taxon>
        <taxon>Polypodiales</taxon>
        <taxon>Pteridineae</taxon>
        <taxon>Pteridaceae</taxon>
        <taxon>Parkerioideae</taxon>
        <taxon>Ceratopteris</taxon>
    </lineage>
</organism>
<dbReference type="Gene3D" id="2.170.140.10">
    <property type="entry name" value="Chitin binding domain"/>
    <property type="match status" value="1"/>
</dbReference>
<dbReference type="GO" id="GO:0008061">
    <property type="term" value="F:chitin binding"/>
    <property type="evidence" value="ECO:0007669"/>
    <property type="project" value="InterPro"/>
</dbReference>
<dbReference type="SUPFAM" id="SSF57625">
    <property type="entry name" value="Invertebrate chitin-binding proteins"/>
    <property type="match status" value="1"/>
</dbReference>
<dbReference type="Proteomes" id="UP000825935">
    <property type="component" value="Chromosome 2"/>
</dbReference>
<evidence type="ECO:0000259" key="2">
    <source>
        <dbReference type="PROSITE" id="PS50940"/>
    </source>
</evidence>
<gene>
    <name evidence="3" type="ORF">KP509_02G042400</name>
</gene>
<feature type="chain" id="PRO_5035863653" description="Chitin-binding type-2 domain-containing protein" evidence="1">
    <location>
        <begin position="33"/>
        <end position="430"/>
    </location>
</feature>
<feature type="domain" description="Chitin-binding type-2" evidence="2">
    <location>
        <begin position="49"/>
        <end position="97"/>
    </location>
</feature>
<reference evidence="3" key="1">
    <citation type="submission" date="2021-08" db="EMBL/GenBank/DDBJ databases">
        <title>WGS assembly of Ceratopteris richardii.</title>
        <authorList>
            <person name="Marchant D.B."/>
            <person name="Chen G."/>
            <person name="Jenkins J."/>
            <person name="Shu S."/>
            <person name="Leebens-Mack J."/>
            <person name="Grimwood J."/>
            <person name="Schmutz J."/>
            <person name="Soltis P."/>
            <person name="Soltis D."/>
            <person name="Chen Z.-H."/>
        </authorList>
    </citation>
    <scope>NUCLEOTIDE SEQUENCE</scope>
    <source>
        <strain evidence="3">Whitten #5841</strain>
        <tissue evidence="3">Leaf</tissue>
    </source>
</reference>
<proteinExistence type="predicted"/>
<dbReference type="InterPro" id="IPR002557">
    <property type="entry name" value="Chitin-bd_dom"/>
</dbReference>
<dbReference type="OrthoDB" id="2304619at2759"/>
<keyword evidence="4" id="KW-1185">Reference proteome</keyword>
<dbReference type="SMART" id="SM00494">
    <property type="entry name" value="ChtBD2"/>
    <property type="match status" value="1"/>
</dbReference>
<dbReference type="InterPro" id="IPR036508">
    <property type="entry name" value="Chitin-bd_dom_sf"/>
</dbReference>
<evidence type="ECO:0000256" key="1">
    <source>
        <dbReference type="SAM" id="SignalP"/>
    </source>
</evidence>
<dbReference type="PROSITE" id="PS50940">
    <property type="entry name" value="CHIT_BIND_II"/>
    <property type="match status" value="1"/>
</dbReference>
<dbReference type="EMBL" id="CM035407">
    <property type="protein sequence ID" value="KAH7443619.1"/>
    <property type="molecule type" value="Genomic_DNA"/>
</dbReference>
<evidence type="ECO:0000313" key="3">
    <source>
        <dbReference type="EMBL" id="KAH7443619.1"/>
    </source>
</evidence>
<accession>A0A8T2VGN1</accession>
<dbReference type="GO" id="GO:0005576">
    <property type="term" value="C:extracellular region"/>
    <property type="evidence" value="ECO:0007669"/>
    <property type="project" value="InterPro"/>
</dbReference>